<name>A0A540NRC7_MALBA</name>
<protein>
    <recommendedName>
        <fullName evidence="4">Late embryogenesis abundant protein LEA-2 subgroup domain-containing protein</fullName>
    </recommendedName>
</protein>
<sequence length="207" mass="23143">MTATTSSDCENPGSLGMSATKSSQPACAQICLVVFVIALLLMPLPVMIGLQSWPSIRTSEYKCPDFTINGAYLSQFNYTQSNRTLLYNLALNITFTNPKKKLFHTLIDVKLSAYYQDKRIGQLTLMDLWTSTHKNTAVFQNVAVEGHDMLLQEYATPASDLYSIDVVIAFQDENNQRGEVIYNIRLPLSFNGTSWDADKTVNCPIHT</sequence>
<keyword evidence="1" id="KW-1133">Transmembrane helix</keyword>
<evidence type="ECO:0000256" key="1">
    <source>
        <dbReference type="SAM" id="Phobius"/>
    </source>
</evidence>
<organism evidence="2 3">
    <name type="scientific">Malus baccata</name>
    <name type="common">Siberian crab apple</name>
    <name type="synonym">Pyrus baccata</name>
    <dbReference type="NCBI Taxonomy" id="106549"/>
    <lineage>
        <taxon>Eukaryota</taxon>
        <taxon>Viridiplantae</taxon>
        <taxon>Streptophyta</taxon>
        <taxon>Embryophyta</taxon>
        <taxon>Tracheophyta</taxon>
        <taxon>Spermatophyta</taxon>
        <taxon>Magnoliopsida</taxon>
        <taxon>eudicotyledons</taxon>
        <taxon>Gunneridae</taxon>
        <taxon>Pentapetalae</taxon>
        <taxon>rosids</taxon>
        <taxon>fabids</taxon>
        <taxon>Rosales</taxon>
        <taxon>Rosaceae</taxon>
        <taxon>Amygdaloideae</taxon>
        <taxon>Maleae</taxon>
        <taxon>Malus</taxon>
    </lineage>
</organism>
<dbReference type="AlphaFoldDB" id="A0A540NRC7"/>
<keyword evidence="1" id="KW-0812">Transmembrane</keyword>
<evidence type="ECO:0000313" key="3">
    <source>
        <dbReference type="Proteomes" id="UP000315295"/>
    </source>
</evidence>
<dbReference type="EMBL" id="VIEB01000010">
    <property type="protein sequence ID" value="TQE13572.1"/>
    <property type="molecule type" value="Genomic_DNA"/>
</dbReference>
<dbReference type="Proteomes" id="UP000315295">
    <property type="component" value="Unassembled WGS sequence"/>
</dbReference>
<accession>A0A540NRC7</accession>
<evidence type="ECO:0008006" key="4">
    <source>
        <dbReference type="Google" id="ProtNLM"/>
    </source>
</evidence>
<proteinExistence type="predicted"/>
<feature type="transmembrane region" description="Helical" evidence="1">
    <location>
        <begin position="30"/>
        <end position="53"/>
    </location>
</feature>
<evidence type="ECO:0000313" key="2">
    <source>
        <dbReference type="EMBL" id="TQE13572.1"/>
    </source>
</evidence>
<keyword evidence="1" id="KW-0472">Membrane</keyword>
<keyword evidence="3" id="KW-1185">Reference proteome</keyword>
<gene>
    <name evidence="2" type="ORF">C1H46_000903</name>
</gene>
<reference evidence="2 3" key="1">
    <citation type="journal article" date="2019" name="G3 (Bethesda)">
        <title>Sequencing of a Wild Apple (Malus baccata) Genome Unravels the Differences Between Cultivated and Wild Apple Species Regarding Disease Resistance and Cold Tolerance.</title>
        <authorList>
            <person name="Chen X."/>
        </authorList>
    </citation>
    <scope>NUCLEOTIDE SEQUENCE [LARGE SCALE GENOMIC DNA]</scope>
    <source>
        <strain evidence="3">cv. Shandingzi</strain>
        <tissue evidence="2">Leaves</tissue>
    </source>
</reference>
<comment type="caution">
    <text evidence="2">The sequence shown here is derived from an EMBL/GenBank/DDBJ whole genome shotgun (WGS) entry which is preliminary data.</text>
</comment>